<dbReference type="PANTHER" id="PTHR35276">
    <property type="entry name" value="S-ADENOSYL-L-METHIONINE-DEPENDENT METHYLTRANSFERASES SUPERFAMILY PROTEIN"/>
    <property type="match status" value="1"/>
</dbReference>
<dbReference type="Proteomes" id="UP000626786">
    <property type="component" value="Unassembled WGS sequence"/>
</dbReference>
<dbReference type="PANTHER" id="PTHR35276:SF1">
    <property type="entry name" value="TRNA (MNM(5)S(2)U34)-METHYLTRANSFERASE, CHLOROPLASTIC"/>
    <property type="match status" value="1"/>
</dbReference>
<dbReference type="GO" id="GO:0032259">
    <property type="term" value="P:methylation"/>
    <property type="evidence" value="ECO:0007669"/>
    <property type="project" value="UniProtKB-KW"/>
</dbReference>
<evidence type="ECO:0000313" key="2">
    <source>
        <dbReference type="Proteomes" id="UP000626786"/>
    </source>
</evidence>
<protein>
    <submittedName>
        <fullName evidence="1">Methyltransferase domain-containing protein</fullName>
    </submittedName>
</protein>
<keyword evidence="2" id="KW-1185">Reference proteome</keyword>
<dbReference type="Gene3D" id="3.40.50.150">
    <property type="entry name" value="Vaccinia Virus protein VP39"/>
    <property type="match status" value="1"/>
</dbReference>
<dbReference type="Pfam" id="PF06962">
    <property type="entry name" value="rRNA_methylase"/>
    <property type="match status" value="1"/>
</dbReference>
<dbReference type="SUPFAM" id="SSF53335">
    <property type="entry name" value="S-adenosyl-L-methionine-dependent methyltransferases"/>
    <property type="match status" value="1"/>
</dbReference>
<gene>
    <name evidence="1" type="ORF">H9649_07200</name>
</gene>
<accession>A0ABR8U986</accession>
<dbReference type="GO" id="GO:0008168">
    <property type="term" value="F:methyltransferase activity"/>
    <property type="evidence" value="ECO:0007669"/>
    <property type="project" value="UniProtKB-KW"/>
</dbReference>
<name>A0ABR8U986_9BACL</name>
<keyword evidence="1" id="KW-0808">Transferase</keyword>
<dbReference type="InterPro" id="IPR029063">
    <property type="entry name" value="SAM-dependent_MTases_sf"/>
</dbReference>
<evidence type="ECO:0000313" key="1">
    <source>
        <dbReference type="EMBL" id="MBD7984360.1"/>
    </source>
</evidence>
<proteinExistence type="predicted"/>
<comment type="caution">
    <text evidence="1">The sequence shown here is derived from an EMBL/GenBank/DDBJ whole genome shotgun (WGS) entry which is preliminary data.</text>
</comment>
<sequence length="199" mass="21877">MLLHRVLPFSKRLLSETVLAGETVVDATAGNGNDTEFLAKLVGDSGSVVAFDIQHEALDATAERLGELNNHVELILDSHAKVDQYVKKPIGGAMFNLGYLPYSNDLTVVTKPHSTIEAIHKLLGLLKKGGIITISVYDGHEGGPEERDALTTYVRSLHQGDVHVVRYELLNQRNNPPILVAIEKVREFDEVRCVDNNNS</sequence>
<organism evidence="1 2">
    <name type="scientific">Sporosarcina quadrami</name>
    <dbReference type="NCBI Taxonomy" id="2762234"/>
    <lineage>
        <taxon>Bacteria</taxon>
        <taxon>Bacillati</taxon>
        <taxon>Bacillota</taxon>
        <taxon>Bacilli</taxon>
        <taxon>Bacillales</taxon>
        <taxon>Caryophanaceae</taxon>
        <taxon>Sporosarcina</taxon>
    </lineage>
</organism>
<reference evidence="1 2" key="1">
    <citation type="submission" date="2020-08" db="EMBL/GenBank/DDBJ databases">
        <title>A Genomic Blueprint of the Chicken Gut Microbiome.</title>
        <authorList>
            <person name="Gilroy R."/>
            <person name="Ravi A."/>
            <person name="Getino M."/>
            <person name="Pursley I."/>
            <person name="Horton D.L."/>
            <person name="Alikhan N.-F."/>
            <person name="Baker D."/>
            <person name="Gharbi K."/>
            <person name="Hall N."/>
            <person name="Watson M."/>
            <person name="Adriaenssens E.M."/>
            <person name="Foster-Nyarko E."/>
            <person name="Jarju S."/>
            <person name="Secka A."/>
            <person name="Antonio M."/>
            <person name="Oren A."/>
            <person name="Chaudhuri R."/>
            <person name="La Ragione R.M."/>
            <person name="Hildebrand F."/>
            <person name="Pallen M.J."/>
        </authorList>
    </citation>
    <scope>NUCLEOTIDE SEQUENCE [LARGE SCALE GENOMIC DNA]</scope>
    <source>
        <strain evidence="1 2">Sa2YVA2</strain>
    </source>
</reference>
<keyword evidence="1" id="KW-0489">Methyltransferase</keyword>
<dbReference type="InterPro" id="IPR010719">
    <property type="entry name" value="MnmM_MeTrfase"/>
</dbReference>
<dbReference type="EMBL" id="JACSQN010000005">
    <property type="protein sequence ID" value="MBD7984360.1"/>
    <property type="molecule type" value="Genomic_DNA"/>
</dbReference>